<accession>A0ABR2IDC9</accession>
<dbReference type="PANTHER" id="PTHR43272">
    <property type="entry name" value="LONG-CHAIN-FATTY-ACID--COA LIGASE"/>
    <property type="match status" value="1"/>
</dbReference>
<evidence type="ECO:0000313" key="4">
    <source>
        <dbReference type="Proteomes" id="UP001470230"/>
    </source>
</evidence>
<feature type="region of interest" description="Disordered" evidence="1">
    <location>
        <begin position="611"/>
        <end position="650"/>
    </location>
</feature>
<reference evidence="3 4" key="1">
    <citation type="submission" date="2024-04" db="EMBL/GenBank/DDBJ databases">
        <title>Tritrichomonas musculus Genome.</title>
        <authorList>
            <person name="Alves-Ferreira E."/>
            <person name="Grigg M."/>
            <person name="Lorenzi H."/>
            <person name="Galac M."/>
        </authorList>
    </citation>
    <scope>NUCLEOTIDE SEQUENCE [LARGE SCALE GENOMIC DNA]</scope>
    <source>
        <strain evidence="3 4">EAF2021</strain>
    </source>
</reference>
<evidence type="ECO:0000256" key="1">
    <source>
        <dbReference type="SAM" id="MobiDB-lite"/>
    </source>
</evidence>
<evidence type="ECO:0000313" key="3">
    <source>
        <dbReference type="EMBL" id="KAK8861068.1"/>
    </source>
</evidence>
<dbReference type="Pfam" id="PF00501">
    <property type="entry name" value="AMP-binding"/>
    <property type="match status" value="1"/>
</dbReference>
<gene>
    <name evidence="3" type="ORF">M9Y10_012762</name>
</gene>
<evidence type="ECO:0000259" key="2">
    <source>
        <dbReference type="Pfam" id="PF00501"/>
    </source>
</evidence>
<dbReference type="Gene3D" id="3.40.50.12780">
    <property type="entry name" value="N-terminal domain of ligase-like"/>
    <property type="match status" value="1"/>
</dbReference>
<feature type="domain" description="AMP-dependent synthetase/ligase" evidence="2">
    <location>
        <begin position="53"/>
        <end position="430"/>
    </location>
</feature>
<proteinExistence type="predicted"/>
<dbReference type="Proteomes" id="UP001470230">
    <property type="component" value="Unassembled WGS sequence"/>
</dbReference>
<feature type="compositionally biased region" description="Acidic residues" evidence="1">
    <location>
        <begin position="628"/>
        <end position="641"/>
    </location>
</feature>
<protein>
    <recommendedName>
        <fullName evidence="2">AMP-dependent synthetase/ligase domain-containing protein</fullName>
    </recommendedName>
</protein>
<dbReference type="PANTHER" id="PTHR43272:SF3">
    <property type="entry name" value="LONG CHAIN ACYL-COA SYNTHETASE 4"/>
    <property type="match status" value="1"/>
</dbReference>
<organism evidence="3 4">
    <name type="scientific">Tritrichomonas musculus</name>
    <dbReference type="NCBI Taxonomy" id="1915356"/>
    <lineage>
        <taxon>Eukaryota</taxon>
        <taxon>Metamonada</taxon>
        <taxon>Parabasalia</taxon>
        <taxon>Tritrichomonadida</taxon>
        <taxon>Tritrichomonadidae</taxon>
        <taxon>Tritrichomonas</taxon>
    </lineage>
</organism>
<keyword evidence="4" id="KW-1185">Reference proteome</keyword>
<dbReference type="InterPro" id="IPR042099">
    <property type="entry name" value="ANL_N_sf"/>
</dbReference>
<sequence length="650" mass="74128">MLDGSKVKTAPQEWLDEYKTFPKSVQTMQDFYIWTDKKHGSKPYMGTFREDMSIEWKTRHEVHLMALSVGTCLVQHGIPPGSRIGVYSENRLEAAVFLEAAQIYGYIIIFSFDAAIYSYPGFVYHDSECSAIYVSKNKLNSIEKLTLNELKSLQFIIVSEMPDLENEDFECLKDIKIHLLSEFIGLTEGFAAPPEILPTTINTICYSSGTAGAPKGIVLSHRAILYSTYNVACAIDINTTTVHLSFLPIAHILERLTLSSYTYRGAKIVFARKGVASCFEDMVACKESGGPHIPAIIEKMYQSIKSKVPSFLLNTCLGVHKFFSFFGFRSRLSDLLLFNKIQKKFGGHLEWFVIAGDAFSKETHIAMSAILNIDIIPIYGMSECGGSISICDRRNIRPGTCGCLAPGFELKFGERKEIFLRCPTMFDGYWHNPEITSEAFVDGWLRSGDKGGYDKYGNLIVTGRAYNMFEFKPGRELAIPFICFIYRQCQFCDDIYLTYFEEGCSFLAIVVVPKNIVLYALSLKEEDISSDEEYEKKANSKSFIDWGRKYLRQHARNYDIGDIPFIGALRCTVKPFDKYKSLLTETGKQRPHMFTQYFGSQIEEMKKEVMERRHRKHIESKDVIEYSKEEDEEDDDEENNQEDSNKGNVQ</sequence>
<comment type="caution">
    <text evidence="3">The sequence shown here is derived from an EMBL/GenBank/DDBJ whole genome shotgun (WGS) entry which is preliminary data.</text>
</comment>
<dbReference type="EMBL" id="JAPFFF010000018">
    <property type="protein sequence ID" value="KAK8861068.1"/>
    <property type="molecule type" value="Genomic_DNA"/>
</dbReference>
<dbReference type="SUPFAM" id="SSF56801">
    <property type="entry name" value="Acetyl-CoA synthetase-like"/>
    <property type="match status" value="1"/>
</dbReference>
<name>A0ABR2IDC9_9EUKA</name>
<dbReference type="InterPro" id="IPR000873">
    <property type="entry name" value="AMP-dep_synth/lig_dom"/>
</dbReference>